<accession>A0A518ENF4</accession>
<name>A0A518ENF4_9BACT</name>
<organism evidence="2 3">
    <name type="scientific">Saltatorellus ferox</name>
    <dbReference type="NCBI Taxonomy" id="2528018"/>
    <lineage>
        <taxon>Bacteria</taxon>
        <taxon>Pseudomonadati</taxon>
        <taxon>Planctomycetota</taxon>
        <taxon>Planctomycetia</taxon>
        <taxon>Planctomycetia incertae sedis</taxon>
        <taxon>Saltatorellus</taxon>
    </lineage>
</organism>
<evidence type="ECO:0000256" key="1">
    <source>
        <dbReference type="SAM" id="MobiDB-lite"/>
    </source>
</evidence>
<gene>
    <name evidence="2" type="ORF">Poly30_11110</name>
</gene>
<dbReference type="AlphaFoldDB" id="A0A518ENF4"/>
<reference evidence="2 3" key="1">
    <citation type="submission" date="2019-02" db="EMBL/GenBank/DDBJ databases">
        <title>Deep-cultivation of Planctomycetes and their phenomic and genomic characterization uncovers novel biology.</title>
        <authorList>
            <person name="Wiegand S."/>
            <person name="Jogler M."/>
            <person name="Boedeker C."/>
            <person name="Pinto D."/>
            <person name="Vollmers J."/>
            <person name="Rivas-Marin E."/>
            <person name="Kohn T."/>
            <person name="Peeters S.H."/>
            <person name="Heuer A."/>
            <person name="Rast P."/>
            <person name="Oberbeckmann S."/>
            <person name="Bunk B."/>
            <person name="Jeske O."/>
            <person name="Meyerdierks A."/>
            <person name="Storesund J.E."/>
            <person name="Kallscheuer N."/>
            <person name="Luecker S."/>
            <person name="Lage O.M."/>
            <person name="Pohl T."/>
            <person name="Merkel B.J."/>
            <person name="Hornburger P."/>
            <person name="Mueller R.-W."/>
            <person name="Bruemmer F."/>
            <person name="Labrenz M."/>
            <person name="Spormann A.M."/>
            <person name="Op den Camp H."/>
            <person name="Overmann J."/>
            <person name="Amann R."/>
            <person name="Jetten M.S.M."/>
            <person name="Mascher T."/>
            <person name="Medema M.H."/>
            <person name="Devos D.P."/>
            <person name="Kaster A.-K."/>
            <person name="Ovreas L."/>
            <person name="Rohde M."/>
            <person name="Galperin M.Y."/>
            <person name="Jogler C."/>
        </authorList>
    </citation>
    <scope>NUCLEOTIDE SEQUENCE [LARGE SCALE GENOMIC DNA]</scope>
    <source>
        <strain evidence="2 3">Poly30</strain>
    </source>
</reference>
<evidence type="ECO:0000313" key="2">
    <source>
        <dbReference type="EMBL" id="QDV05613.1"/>
    </source>
</evidence>
<keyword evidence="3" id="KW-1185">Reference proteome</keyword>
<feature type="region of interest" description="Disordered" evidence="1">
    <location>
        <begin position="87"/>
        <end position="108"/>
    </location>
</feature>
<sequence>MATNKPAKPPTSATIQSFQSELAYAGNRSALIKRIDKLRRRLEELDLDEADRKLVTIDGRAEKKNFAQRLSTAIAQKTADALRPEFAGISPDAEGRGHESKSAGASGKKKIDVNYSTTTSGLELAVSIKTINFRDEKSGRYTKNTKRVDGELRAEAQDCHKRQPYAVLAAYVFLPVDAASDGKSGPSSLKHSAEVFGARGGRDTTKNSSSLFELVYIGLYDDQGNVDFFVADKQVPDRGVPSEIMTFPETLEQVRNLHRARNSR</sequence>
<dbReference type="EMBL" id="CP036434">
    <property type="protein sequence ID" value="QDV05613.1"/>
    <property type="molecule type" value="Genomic_DNA"/>
</dbReference>
<dbReference type="RefSeq" id="WP_145195060.1">
    <property type="nucleotide sequence ID" value="NZ_CP036434.1"/>
</dbReference>
<proteinExistence type="predicted"/>
<protein>
    <submittedName>
        <fullName evidence="2">Uncharacterized protein</fullName>
    </submittedName>
</protein>
<dbReference type="OrthoDB" id="1550637at2"/>
<dbReference type="Proteomes" id="UP000320390">
    <property type="component" value="Chromosome"/>
</dbReference>
<evidence type="ECO:0000313" key="3">
    <source>
        <dbReference type="Proteomes" id="UP000320390"/>
    </source>
</evidence>